<dbReference type="EMBL" id="AZFY01000085">
    <property type="protein sequence ID" value="KRM08408.1"/>
    <property type="molecule type" value="Genomic_DNA"/>
</dbReference>
<dbReference type="EMBL" id="BAKI01000005">
    <property type="protein sequence ID" value="GAF35857.1"/>
    <property type="molecule type" value="Genomic_DNA"/>
</dbReference>
<dbReference type="OrthoDB" id="9769774at2"/>
<evidence type="ECO:0000313" key="3">
    <source>
        <dbReference type="EMBL" id="KRM08408.1"/>
    </source>
</evidence>
<organism evidence="2 4">
    <name type="scientific">Lentilactobacillus farraginis DSM 18382 = JCM 14108</name>
    <dbReference type="NCBI Taxonomy" id="1423743"/>
    <lineage>
        <taxon>Bacteria</taxon>
        <taxon>Bacillati</taxon>
        <taxon>Bacillota</taxon>
        <taxon>Bacilli</taxon>
        <taxon>Lactobacillales</taxon>
        <taxon>Lactobacillaceae</taxon>
        <taxon>Lentilactobacillus</taxon>
    </lineage>
</organism>
<reference evidence="2" key="1">
    <citation type="journal article" date="2014" name="Genome Announc.">
        <title>Draft Genome Sequences of Two Lactobacillus Strains, L. farraginis JCM 14108T and L. composti JCM 14202T, Isolated from Compost of Distilled Shochu Residue.</title>
        <authorList>
            <person name="Yuki M."/>
            <person name="Oshima K."/>
            <person name="Suda W."/>
            <person name="Kitahara M."/>
            <person name="Kitamura K."/>
            <person name="Iida T."/>
            <person name="Hattori M."/>
            <person name="Ohkuma M."/>
        </authorList>
    </citation>
    <scope>NUCLEOTIDE SEQUENCE [LARGE SCALE GENOMIC DNA]</scope>
    <source>
        <strain evidence="2">JCM 14108</strain>
    </source>
</reference>
<dbReference type="Gene3D" id="3.30.450.20">
    <property type="entry name" value="PAS domain"/>
    <property type="match status" value="1"/>
</dbReference>
<dbReference type="RefSeq" id="WP_035178394.1">
    <property type="nucleotide sequence ID" value="NZ_AZFY01000085.1"/>
</dbReference>
<keyword evidence="5" id="KW-1185">Reference proteome</keyword>
<dbReference type="Proteomes" id="UP000019488">
    <property type="component" value="Unassembled WGS sequence"/>
</dbReference>
<dbReference type="Pfam" id="PF13596">
    <property type="entry name" value="PAS_10"/>
    <property type="match status" value="1"/>
</dbReference>
<reference evidence="3 5" key="2">
    <citation type="journal article" date="2015" name="Genome Announc.">
        <title>Expanding the biotechnology potential of lactobacilli through comparative genomics of 213 strains and associated genera.</title>
        <authorList>
            <person name="Sun Z."/>
            <person name="Harris H.M."/>
            <person name="McCann A."/>
            <person name="Guo C."/>
            <person name="Argimon S."/>
            <person name="Zhang W."/>
            <person name="Yang X."/>
            <person name="Jeffery I.B."/>
            <person name="Cooney J.C."/>
            <person name="Kagawa T.F."/>
            <person name="Liu W."/>
            <person name="Song Y."/>
            <person name="Salvetti E."/>
            <person name="Wrobel A."/>
            <person name="Rasinkangas P."/>
            <person name="Parkhill J."/>
            <person name="Rea M.C."/>
            <person name="O'Sullivan O."/>
            <person name="Ritari J."/>
            <person name="Douillard F.P."/>
            <person name="Paul Ross R."/>
            <person name="Yang R."/>
            <person name="Briner A.E."/>
            <person name="Felis G.E."/>
            <person name="de Vos W.M."/>
            <person name="Barrangou R."/>
            <person name="Klaenhammer T.R."/>
            <person name="Caufield P.W."/>
            <person name="Cui Y."/>
            <person name="Zhang H."/>
            <person name="O'Toole P.W."/>
        </authorList>
    </citation>
    <scope>NUCLEOTIDE SEQUENCE [LARGE SCALE GENOMIC DNA]</scope>
    <source>
        <strain evidence="3 5">DSM 18382</strain>
    </source>
</reference>
<dbReference type="Proteomes" id="UP000051966">
    <property type="component" value="Unassembled WGS sequence"/>
</dbReference>
<name>X0PFZ5_9LACO</name>
<dbReference type="STRING" id="1423743.FD41_GL000182"/>
<gene>
    <name evidence="3" type="ORF">FD41_GL000182</name>
    <name evidence="2" type="ORF">JCM14108_787</name>
</gene>
<comment type="caution">
    <text evidence="2">The sequence shown here is derived from an EMBL/GenBank/DDBJ whole genome shotgun (WGS) entry which is preliminary data.</text>
</comment>
<evidence type="ECO:0000313" key="5">
    <source>
        <dbReference type="Proteomes" id="UP000051966"/>
    </source>
</evidence>
<protein>
    <submittedName>
        <fullName evidence="3">NADPH-dependent FMN reductase</fullName>
    </submittedName>
</protein>
<accession>X0PFZ5</accession>
<dbReference type="PATRIC" id="fig|1423743.5.peg.195"/>
<feature type="compositionally biased region" description="Polar residues" evidence="1">
    <location>
        <begin position="146"/>
        <end position="155"/>
    </location>
</feature>
<dbReference type="InterPro" id="IPR035965">
    <property type="entry name" value="PAS-like_dom_sf"/>
</dbReference>
<feature type="compositionally biased region" description="Basic and acidic residues" evidence="1">
    <location>
        <begin position="160"/>
        <end position="185"/>
    </location>
</feature>
<evidence type="ECO:0000256" key="1">
    <source>
        <dbReference type="SAM" id="MobiDB-lite"/>
    </source>
</evidence>
<dbReference type="SUPFAM" id="SSF55785">
    <property type="entry name" value="PYP-like sensor domain (PAS domain)"/>
    <property type="match status" value="1"/>
</dbReference>
<dbReference type="AlphaFoldDB" id="X0PFZ5"/>
<sequence>MTEVNPSIEEAMVRFPTGELSLKQVEAIFNVLPYDIDFIDADDRFTWFSNQSKREHPRSTSQLQETVRQLHPGPTADRAQAVIDAFKKGDKQHVEIPLNLNGKLVDINYYAVRDKQGNYLGTIEYTGTVNHIKTLLDQGAWEQDATTGASKNQGIPTEAKAVKKEDTVSGASHKDQKPDSEKKNDATTGPSRLSMKDDRWIP</sequence>
<evidence type="ECO:0000313" key="2">
    <source>
        <dbReference type="EMBL" id="GAF35857.1"/>
    </source>
</evidence>
<feature type="region of interest" description="Disordered" evidence="1">
    <location>
        <begin position="146"/>
        <end position="202"/>
    </location>
</feature>
<proteinExistence type="predicted"/>
<evidence type="ECO:0000313" key="4">
    <source>
        <dbReference type="Proteomes" id="UP000019488"/>
    </source>
</evidence>